<keyword evidence="9 14" id="KW-0133">Cell shape</keyword>
<keyword evidence="12 14" id="KW-0961">Cell wall biogenesis/degradation</keyword>
<dbReference type="SUPFAM" id="SSF53244">
    <property type="entry name" value="MurD-like peptide ligases, peptide-binding domain"/>
    <property type="match status" value="1"/>
</dbReference>
<dbReference type="PANTHER" id="PTHR43445">
    <property type="entry name" value="UDP-N-ACETYLMURAMATE--L-ALANINE LIGASE-RELATED"/>
    <property type="match status" value="1"/>
</dbReference>
<evidence type="ECO:0000256" key="12">
    <source>
        <dbReference type="ARBA" id="ARBA00023316"/>
    </source>
</evidence>
<dbReference type="Proteomes" id="UP000230758">
    <property type="component" value="Unassembled WGS sequence"/>
</dbReference>
<protein>
    <recommendedName>
        <fullName evidence="3 14">UDP-N-acetylmuramate--L-alanine ligase</fullName>
        <ecNumber evidence="3 14">6.3.2.8</ecNumber>
    </recommendedName>
    <alternativeName>
        <fullName evidence="14">UDP-N-acetylmuramoyl-L-alanine synthetase</fullName>
    </alternativeName>
</protein>
<dbReference type="GO" id="GO:0008360">
    <property type="term" value="P:regulation of cell shape"/>
    <property type="evidence" value="ECO:0007669"/>
    <property type="project" value="UniProtKB-KW"/>
</dbReference>
<keyword evidence="5 14" id="KW-0436">Ligase</keyword>
<evidence type="ECO:0000256" key="5">
    <source>
        <dbReference type="ARBA" id="ARBA00022598"/>
    </source>
</evidence>
<comment type="catalytic activity">
    <reaction evidence="13 14">
        <text>UDP-N-acetyl-alpha-D-muramate + L-alanine + ATP = UDP-N-acetyl-alpha-D-muramoyl-L-alanine + ADP + phosphate + H(+)</text>
        <dbReference type="Rhea" id="RHEA:23372"/>
        <dbReference type="ChEBI" id="CHEBI:15378"/>
        <dbReference type="ChEBI" id="CHEBI:30616"/>
        <dbReference type="ChEBI" id="CHEBI:43474"/>
        <dbReference type="ChEBI" id="CHEBI:57972"/>
        <dbReference type="ChEBI" id="CHEBI:70757"/>
        <dbReference type="ChEBI" id="CHEBI:83898"/>
        <dbReference type="ChEBI" id="CHEBI:456216"/>
        <dbReference type="EC" id="6.3.2.8"/>
    </reaction>
</comment>
<dbReference type="EC" id="6.3.2.8" evidence="3 14"/>
<dbReference type="Gene3D" id="3.90.190.20">
    <property type="entry name" value="Mur ligase, C-terminal domain"/>
    <property type="match status" value="1"/>
</dbReference>
<dbReference type="GO" id="GO:0009252">
    <property type="term" value="P:peptidoglycan biosynthetic process"/>
    <property type="evidence" value="ECO:0007669"/>
    <property type="project" value="UniProtKB-UniRule"/>
</dbReference>
<dbReference type="SUPFAM" id="SSF53623">
    <property type="entry name" value="MurD-like peptide ligases, catalytic domain"/>
    <property type="match status" value="1"/>
</dbReference>
<evidence type="ECO:0000256" key="11">
    <source>
        <dbReference type="ARBA" id="ARBA00023306"/>
    </source>
</evidence>
<dbReference type="UniPathway" id="UPA00219"/>
<accession>A0A2M7WS47</accession>
<evidence type="ECO:0000256" key="9">
    <source>
        <dbReference type="ARBA" id="ARBA00022960"/>
    </source>
</evidence>
<evidence type="ECO:0000313" key="19">
    <source>
        <dbReference type="Proteomes" id="UP000230758"/>
    </source>
</evidence>
<keyword evidence="10 14" id="KW-0573">Peptidoglycan synthesis</keyword>
<feature type="domain" description="Mur ligase C-terminal" evidence="16">
    <location>
        <begin position="292"/>
        <end position="424"/>
    </location>
</feature>
<dbReference type="GO" id="GO:0005737">
    <property type="term" value="C:cytoplasm"/>
    <property type="evidence" value="ECO:0007669"/>
    <property type="project" value="UniProtKB-SubCell"/>
</dbReference>
<dbReference type="GO" id="GO:0005524">
    <property type="term" value="F:ATP binding"/>
    <property type="evidence" value="ECO:0007669"/>
    <property type="project" value="UniProtKB-UniRule"/>
</dbReference>
<evidence type="ECO:0000256" key="14">
    <source>
        <dbReference type="HAMAP-Rule" id="MF_00046"/>
    </source>
</evidence>
<keyword evidence="8 14" id="KW-0067">ATP-binding</keyword>
<gene>
    <name evidence="14" type="primary">murC</name>
    <name evidence="18" type="ORF">CO185_01535</name>
</gene>
<dbReference type="GO" id="GO:0071555">
    <property type="term" value="P:cell wall organization"/>
    <property type="evidence" value="ECO:0007669"/>
    <property type="project" value="UniProtKB-KW"/>
</dbReference>
<evidence type="ECO:0000256" key="8">
    <source>
        <dbReference type="ARBA" id="ARBA00022840"/>
    </source>
</evidence>
<evidence type="ECO:0000256" key="3">
    <source>
        <dbReference type="ARBA" id="ARBA00012211"/>
    </source>
</evidence>
<reference evidence="19" key="1">
    <citation type="submission" date="2017-09" db="EMBL/GenBank/DDBJ databases">
        <title>Depth-based differentiation of microbial function through sediment-hosted aquifers and enrichment of novel symbionts in the deep terrestrial subsurface.</title>
        <authorList>
            <person name="Probst A.J."/>
            <person name="Ladd B."/>
            <person name="Jarett J.K."/>
            <person name="Geller-Mcgrath D.E."/>
            <person name="Sieber C.M.K."/>
            <person name="Emerson J.B."/>
            <person name="Anantharaman K."/>
            <person name="Thomas B.C."/>
            <person name="Malmstrom R."/>
            <person name="Stieglmeier M."/>
            <person name="Klingl A."/>
            <person name="Woyke T."/>
            <person name="Ryan C.M."/>
            <person name="Banfield J.F."/>
        </authorList>
    </citation>
    <scope>NUCLEOTIDE SEQUENCE [LARGE SCALE GENOMIC DNA]</scope>
</reference>
<dbReference type="Gene3D" id="3.40.50.720">
    <property type="entry name" value="NAD(P)-binding Rossmann-like Domain"/>
    <property type="match status" value="1"/>
</dbReference>
<dbReference type="PANTHER" id="PTHR43445:SF3">
    <property type="entry name" value="UDP-N-ACETYLMURAMATE--L-ALANINE LIGASE"/>
    <property type="match status" value="1"/>
</dbReference>
<evidence type="ECO:0000256" key="1">
    <source>
        <dbReference type="ARBA" id="ARBA00004496"/>
    </source>
</evidence>
<comment type="pathway">
    <text evidence="2 14">Cell wall biogenesis; peptidoglycan biosynthesis.</text>
</comment>
<dbReference type="InterPro" id="IPR004101">
    <property type="entry name" value="Mur_ligase_C"/>
</dbReference>
<dbReference type="Pfam" id="PF02875">
    <property type="entry name" value="Mur_ligase_C"/>
    <property type="match status" value="1"/>
</dbReference>
<dbReference type="GO" id="GO:0008763">
    <property type="term" value="F:UDP-N-acetylmuramate-L-alanine ligase activity"/>
    <property type="evidence" value="ECO:0007669"/>
    <property type="project" value="UniProtKB-UniRule"/>
</dbReference>
<comment type="subcellular location">
    <subcellularLocation>
        <location evidence="1 14">Cytoplasm</location>
    </subcellularLocation>
</comment>
<evidence type="ECO:0000256" key="4">
    <source>
        <dbReference type="ARBA" id="ARBA00022490"/>
    </source>
</evidence>
<keyword evidence="6 14" id="KW-0132">Cell division</keyword>
<name>A0A2M7WS47_9BACT</name>
<dbReference type="Pfam" id="PF08245">
    <property type="entry name" value="Mur_ligase_M"/>
    <property type="match status" value="1"/>
</dbReference>
<dbReference type="InterPro" id="IPR050061">
    <property type="entry name" value="MurCDEF_pg_biosynth"/>
</dbReference>
<evidence type="ECO:0000259" key="15">
    <source>
        <dbReference type="Pfam" id="PF01225"/>
    </source>
</evidence>
<dbReference type="HAMAP" id="MF_00046">
    <property type="entry name" value="MurC"/>
    <property type="match status" value="1"/>
</dbReference>
<feature type="domain" description="Mur ligase N-terminal catalytic" evidence="15">
    <location>
        <begin position="6"/>
        <end position="104"/>
    </location>
</feature>
<evidence type="ECO:0000256" key="6">
    <source>
        <dbReference type="ARBA" id="ARBA00022618"/>
    </source>
</evidence>
<proteinExistence type="inferred from homology"/>
<keyword evidence="7 14" id="KW-0547">Nucleotide-binding</keyword>
<dbReference type="AlphaFoldDB" id="A0A2M7WS47"/>
<evidence type="ECO:0000256" key="2">
    <source>
        <dbReference type="ARBA" id="ARBA00004752"/>
    </source>
</evidence>
<evidence type="ECO:0000259" key="16">
    <source>
        <dbReference type="Pfam" id="PF02875"/>
    </source>
</evidence>
<dbReference type="InterPro" id="IPR000713">
    <property type="entry name" value="Mur_ligase_N"/>
</dbReference>
<evidence type="ECO:0000313" key="18">
    <source>
        <dbReference type="EMBL" id="PJA32830.1"/>
    </source>
</evidence>
<dbReference type="InterPro" id="IPR013221">
    <property type="entry name" value="Mur_ligase_cen"/>
</dbReference>
<comment type="caution">
    <text evidence="18">The sequence shown here is derived from an EMBL/GenBank/DDBJ whole genome shotgun (WGS) entry which is preliminary data.</text>
</comment>
<organism evidence="18 19">
    <name type="scientific">Candidatus Zambryskibacteria bacterium CG_4_9_14_3_um_filter_42_15</name>
    <dbReference type="NCBI Taxonomy" id="1975112"/>
    <lineage>
        <taxon>Bacteria</taxon>
        <taxon>Candidatus Zambryskiibacteriota</taxon>
    </lineage>
</organism>
<dbReference type="Gene3D" id="3.40.1190.10">
    <property type="entry name" value="Mur-like, catalytic domain"/>
    <property type="match status" value="1"/>
</dbReference>
<feature type="binding site" evidence="14">
    <location>
        <begin position="112"/>
        <end position="118"/>
    </location>
    <ligand>
        <name>ATP</name>
        <dbReference type="ChEBI" id="CHEBI:30616"/>
    </ligand>
</feature>
<keyword evidence="11 14" id="KW-0131">Cell cycle</keyword>
<dbReference type="GO" id="GO:0051301">
    <property type="term" value="P:cell division"/>
    <property type="evidence" value="ECO:0007669"/>
    <property type="project" value="UniProtKB-KW"/>
</dbReference>
<feature type="domain" description="Mur ligase central" evidence="17">
    <location>
        <begin position="110"/>
        <end position="242"/>
    </location>
</feature>
<comment type="similarity">
    <text evidence="14">Belongs to the MurCDEF family.</text>
</comment>
<keyword evidence="4 14" id="KW-0963">Cytoplasm</keyword>
<dbReference type="SUPFAM" id="SSF51984">
    <property type="entry name" value="MurCD N-terminal domain"/>
    <property type="match status" value="1"/>
</dbReference>
<dbReference type="InterPro" id="IPR036565">
    <property type="entry name" value="Mur-like_cat_sf"/>
</dbReference>
<dbReference type="Pfam" id="PF01225">
    <property type="entry name" value="Mur_ligase"/>
    <property type="match status" value="1"/>
</dbReference>
<dbReference type="InterPro" id="IPR036615">
    <property type="entry name" value="Mur_ligase_C_dom_sf"/>
</dbReference>
<comment type="function">
    <text evidence="14">Cell wall formation.</text>
</comment>
<evidence type="ECO:0000256" key="10">
    <source>
        <dbReference type="ARBA" id="ARBA00022984"/>
    </source>
</evidence>
<sequence>MLKAKHIHFIGIGGIGISAIAKMFLERGVNVSGSDSSISVLVEELRQMGAQVFAGHEAQNIPRACDLVVYTNAISQDNVELVEAQGRSIKALSYPEVLGEISKEKFTIAISGNAGKTTTTAMLGQVFIDAGLDPTIIVGSLANFTDRDGQTMRTNFVSGRGQYFIVEADEYKRAFLNLRPKILAINNIEEDHLDYYHDLVDIQNAFREIAGKVPQNGFVVCPAKNKNILPILGSIHATILDYSNVSLSNYSIPLPGEHNRDNARVAIAVARIIGIDEKLIQASLENFKGAWRRFEYKGETRRGALVYDDYAHNPQKIKALIAGTKEAFPEKRIIIVFQPHLFSRTEKMHAELVECFSGIDRLLVVPIYAAREAVNSNITHHALAKAILDNGQVGEVETMDSLDEVFSAIESEGSGAICLTVGAGNIYTVAEKLIS</sequence>
<dbReference type="InterPro" id="IPR005758">
    <property type="entry name" value="UDP-N-AcMur_Ala_ligase_MurC"/>
</dbReference>
<dbReference type="EMBL" id="PFXF01000020">
    <property type="protein sequence ID" value="PJA32830.1"/>
    <property type="molecule type" value="Genomic_DNA"/>
</dbReference>
<evidence type="ECO:0000256" key="13">
    <source>
        <dbReference type="ARBA" id="ARBA00047833"/>
    </source>
</evidence>
<evidence type="ECO:0000256" key="7">
    <source>
        <dbReference type="ARBA" id="ARBA00022741"/>
    </source>
</evidence>
<evidence type="ECO:0000259" key="17">
    <source>
        <dbReference type="Pfam" id="PF08245"/>
    </source>
</evidence>